<protein>
    <submittedName>
        <fullName evidence="1">Uncharacterized protein</fullName>
    </submittedName>
</protein>
<name>A0AAD8DNA9_MYTSE</name>
<sequence length="742" mass="85371">MDISYDNEVAKQCYKCDQTVLSNLNIVCNASNKTVILWNQFQIFVYENLEFETTVLTLLPTFQVNSLLIAGNYLVCLDCSGNIHTTSLKLKTTGPKSLKYSFQPRELSIVASTLYDVDNALCLKYEADSYFLCLHKINNEFSLVKNVILIYEEHLPLIQTQDKCILTVHPLPENLVENLKKVFKSEDLNIRNKHSLIIVTFDKINVYGCLFSSKMTEEHVPLVKLYSCPSEISSIQVIESGELNILIGLNIGTIVRLSLKDLDTPQIIHLNIAIHKLLTYKDAIIYTDGKSMWKAENLISKDIKFNQFFVKHVKDFNRIGGQIICTTFMDLIYKFSLDDAGSYLKQESTEEYFSAEKLLNNTEYLQKIMDEVKKNAILIKTLTKEKDYITALSLSNRQDIMDSIINHKVIVYENYEDAITENSKAILTDEFSKYFDKESFFFLIKITSTSEHKLSNILSNSLGDLKVHLTLATSSKIIRTTSIKVTDLKKISFLIPLKNTELDFTEMNVHTKIMSNIPGALDTKQKIWTTLYRKHVTLHSEHFITFNLNLNRQLCLKNMDEPLEKLILQTEVNQYGNLFEFDDASQKSVSKEWKMFVRLPENYEEVFRKKDLTKHLTSKKVNYFLQQFTSEEFLKSKSNLIFSIGSEKVKIEIYNDSFSSPLLKLSSSNIKIVLNIRNFLSDLIYCVFANFAPGKEFINLSSYATVENLQKAVRKCITGSSEEDMEPLIEQFERNVIGVLPI</sequence>
<organism evidence="1 2">
    <name type="scientific">Mythimna separata</name>
    <name type="common">Oriental armyworm</name>
    <name type="synonym">Pseudaletia separata</name>
    <dbReference type="NCBI Taxonomy" id="271217"/>
    <lineage>
        <taxon>Eukaryota</taxon>
        <taxon>Metazoa</taxon>
        <taxon>Ecdysozoa</taxon>
        <taxon>Arthropoda</taxon>
        <taxon>Hexapoda</taxon>
        <taxon>Insecta</taxon>
        <taxon>Pterygota</taxon>
        <taxon>Neoptera</taxon>
        <taxon>Endopterygota</taxon>
        <taxon>Lepidoptera</taxon>
        <taxon>Glossata</taxon>
        <taxon>Ditrysia</taxon>
        <taxon>Noctuoidea</taxon>
        <taxon>Noctuidae</taxon>
        <taxon>Noctuinae</taxon>
        <taxon>Hadenini</taxon>
        <taxon>Mythimna</taxon>
    </lineage>
</organism>
<dbReference type="AlphaFoldDB" id="A0AAD8DNA9"/>
<dbReference type="Proteomes" id="UP001231518">
    <property type="component" value="Chromosome 23"/>
</dbReference>
<comment type="caution">
    <text evidence="1">The sequence shown here is derived from an EMBL/GenBank/DDBJ whole genome shotgun (WGS) entry which is preliminary data.</text>
</comment>
<gene>
    <name evidence="1" type="ORF">PYW07_009443</name>
</gene>
<proteinExistence type="predicted"/>
<keyword evidence="2" id="KW-1185">Reference proteome</keyword>
<dbReference type="EMBL" id="JARGEI010000023">
    <property type="protein sequence ID" value="KAJ8710077.1"/>
    <property type="molecule type" value="Genomic_DNA"/>
</dbReference>
<reference evidence="1" key="1">
    <citation type="submission" date="2023-03" db="EMBL/GenBank/DDBJ databases">
        <title>Chromosome-level genomes of two armyworms, Mythimna separata and Mythimna loreyi, provide insights into the biosynthesis and reception of sex pheromones.</title>
        <authorList>
            <person name="Zhao H."/>
        </authorList>
    </citation>
    <scope>NUCLEOTIDE SEQUENCE</scope>
    <source>
        <strain evidence="1">BeijingLab</strain>
        <tissue evidence="1">Pupa</tissue>
    </source>
</reference>
<accession>A0AAD8DNA9</accession>
<evidence type="ECO:0000313" key="2">
    <source>
        <dbReference type="Proteomes" id="UP001231518"/>
    </source>
</evidence>
<evidence type="ECO:0000313" key="1">
    <source>
        <dbReference type="EMBL" id="KAJ8710077.1"/>
    </source>
</evidence>